<dbReference type="GO" id="GO:0005524">
    <property type="term" value="F:ATP binding"/>
    <property type="evidence" value="ECO:0007669"/>
    <property type="project" value="UniProtKB-UniRule"/>
</dbReference>
<protein>
    <recommendedName>
        <fullName evidence="8">Protein kinase domain-containing protein</fullName>
    </recommendedName>
</protein>
<dbReference type="PROSITE" id="PS50011">
    <property type="entry name" value="PROTEIN_KINASE_DOM"/>
    <property type="match status" value="1"/>
</dbReference>
<dbReference type="Gene3D" id="3.30.200.20">
    <property type="entry name" value="Phosphorylase Kinase, domain 1"/>
    <property type="match status" value="1"/>
</dbReference>
<organism evidence="9 10">
    <name type="scientific">Helianthus annuus</name>
    <name type="common">Common sunflower</name>
    <dbReference type="NCBI Taxonomy" id="4232"/>
    <lineage>
        <taxon>Eukaryota</taxon>
        <taxon>Viridiplantae</taxon>
        <taxon>Streptophyta</taxon>
        <taxon>Embryophyta</taxon>
        <taxon>Tracheophyta</taxon>
        <taxon>Spermatophyta</taxon>
        <taxon>Magnoliopsida</taxon>
        <taxon>eudicotyledons</taxon>
        <taxon>Gunneridae</taxon>
        <taxon>Pentapetalae</taxon>
        <taxon>asterids</taxon>
        <taxon>campanulids</taxon>
        <taxon>Asterales</taxon>
        <taxon>Asteraceae</taxon>
        <taxon>Asteroideae</taxon>
        <taxon>Heliantheae alliance</taxon>
        <taxon>Heliantheae</taxon>
        <taxon>Helianthus</taxon>
    </lineage>
</organism>
<comment type="similarity">
    <text evidence="7">Belongs to the protein kinase superfamily.</text>
</comment>
<evidence type="ECO:0000313" key="9">
    <source>
        <dbReference type="EMBL" id="KAF5774361.1"/>
    </source>
</evidence>
<keyword evidence="1 7" id="KW-0723">Serine/threonine-protein kinase</keyword>
<dbReference type="PANTHER" id="PTHR27003:SF338">
    <property type="entry name" value="TYROSINE-PROTEIN KINASE, NON-RECEPTOR JAK_TYK2-RELATED"/>
    <property type="match status" value="1"/>
</dbReference>
<evidence type="ECO:0000256" key="4">
    <source>
        <dbReference type="ARBA" id="ARBA00022777"/>
    </source>
</evidence>
<comment type="caution">
    <text evidence="9">The sequence shown here is derived from an EMBL/GenBank/DDBJ whole genome shotgun (WGS) entry which is preliminary data.</text>
</comment>
<dbReference type="InterPro" id="IPR001245">
    <property type="entry name" value="Ser-Thr/Tyr_kinase_cat_dom"/>
</dbReference>
<dbReference type="InterPro" id="IPR011009">
    <property type="entry name" value="Kinase-like_dom_sf"/>
</dbReference>
<dbReference type="InterPro" id="IPR000719">
    <property type="entry name" value="Prot_kinase_dom"/>
</dbReference>
<name>A0A9K3EIM1_HELAN</name>
<dbReference type="InterPro" id="IPR045272">
    <property type="entry name" value="ANXUR1/2-like"/>
</dbReference>
<reference evidence="9" key="1">
    <citation type="journal article" date="2017" name="Nature">
        <title>The sunflower genome provides insights into oil metabolism, flowering and Asterid evolution.</title>
        <authorList>
            <person name="Badouin H."/>
            <person name="Gouzy J."/>
            <person name="Grassa C.J."/>
            <person name="Murat F."/>
            <person name="Staton S.E."/>
            <person name="Cottret L."/>
            <person name="Lelandais-Briere C."/>
            <person name="Owens G.L."/>
            <person name="Carrere S."/>
            <person name="Mayjonade B."/>
            <person name="Legrand L."/>
            <person name="Gill N."/>
            <person name="Kane N.C."/>
            <person name="Bowers J.E."/>
            <person name="Hubner S."/>
            <person name="Bellec A."/>
            <person name="Berard A."/>
            <person name="Berges H."/>
            <person name="Blanchet N."/>
            <person name="Boniface M.C."/>
            <person name="Brunel D."/>
            <person name="Catrice O."/>
            <person name="Chaidir N."/>
            <person name="Claudel C."/>
            <person name="Donnadieu C."/>
            <person name="Faraut T."/>
            <person name="Fievet G."/>
            <person name="Helmstetter N."/>
            <person name="King M."/>
            <person name="Knapp S.J."/>
            <person name="Lai Z."/>
            <person name="Le Paslier M.C."/>
            <person name="Lippi Y."/>
            <person name="Lorenzon L."/>
            <person name="Mandel J.R."/>
            <person name="Marage G."/>
            <person name="Marchand G."/>
            <person name="Marquand E."/>
            <person name="Bret-Mestries E."/>
            <person name="Morien E."/>
            <person name="Nambeesan S."/>
            <person name="Nguyen T."/>
            <person name="Pegot-Espagnet P."/>
            <person name="Pouilly N."/>
            <person name="Raftis F."/>
            <person name="Sallet E."/>
            <person name="Schiex T."/>
            <person name="Thomas J."/>
            <person name="Vandecasteele C."/>
            <person name="Vares D."/>
            <person name="Vear F."/>
            <person name="Vautrin S."/>
            <person name="Crespi M."/>
            <person name="Mangin B."/>
            <person name="Burke J.M."/>
            <person name="Salse J."/>
            <person name="Munos S."/>
            <person name="Vincourt P."/>
            <person name="Rieseberg L.H."/>
            <person name="Langlade N.B."/>
        </authorList>
    </citation>
    <scope>NUCLEOTIDE SEQUENCE</scope>
    <source>
        <tissue evidence="9">Leaves</tissue>
    </source>
</reference>
<evidence type="ECO:0000256" key="6">
    <source>
        <dbReference type="PROSITE-ProRule" id="PRU10141"/>
    </source>
</evidence>
<dbReference type="PANTHER" id="PTHR27003">
    <property type="entry name" value="OS07G0166700 PROTEIN"/>
    <property type="match status" value="1"/>
</dbReference>
<evidence type="ECO:0000256" key="5">
    <source>
        <dbReference type="ARBA" id="ARBA00022840"/>
    </source>
</evidence>
<evidence type="ECO:0000313" key="10">
    <source>
        <dbReference type="Proteomes" id="UP000215914"/>
    </source>
</evidence>
<dbReference type="SUPFAM" id="SSF56112">
    <property type="entry name" value="Protein kinase-like (PK-like)"/>
    <property type="match status" value="1"/>
</dbReference>
<keyword evidence="3 6" id="KW-0547">Nucleotide-binding</keyword>
<dbReference type="FunFam" id="3.30.200.20:FF:000039">
    <property type="entry name" value="receptor-like protein kinase FERONIA"/>
    <property type="match status" value="1"/>
</dbReference>
<dbReference type="PROSITE" id="PS00107">
    <property type="entry name" value="PROTEIN_KINASE_ATP"/>
    <property type="match status" value="1"/>
</dbReference>
<keyword evidence="2 9" id="KW-0808">Transferase</keyword>
<dbReference type="GO" id="GO:0004674">
    <property type="term" value="F:protein serine/threonine kinase activity"/>
    <property type="evidence" value="ECO:0007669"/>
    <property type="project" value="UniProtKB-KW"/>
</dbReference>
<dbReference type="EMBL" id="MNCJ02000328">
    <property type="protein sequence ID" value="KAF5774361.1"/>
    <property type="molecule type" value="Genomic_DNA"/>
</dbReference>
<feature type="binding site" evidence="6">
    <location>
        <position position="56"/>
    </location>
    <ligand>
        <name>ATP</name>
        <dbReference type="ChEBI" id="CHEBI:30616"/>
    </ligand>
</feature>
<dbReference type="GO" id="GO:0004714">
    <property type="term" value="F:transmembrane receptor protein tyrosine kinase activity"/>
    <property type="evidence" value="ECO:0007669"/>
    <property type="project" value="InterPro"/>
</dbReference>
<evidence type="ECO:0000256" key="2">
    <source>
        <dbReference type="ARBA" id="ARBA00022679"/>
    </source>
</evidence>
<dbReference type="AlphaFoldDB" id="A0A9K3EIM1"/>
<evidence type="ECO:0000259" key="8">
    <source>
        <dbReference type="PROSITE" id="PS50011"/>
    </source>
</evidence>
<evidence type="ECO:0000256" key="3">
    <source>
        <dbReference type="ARBA" id="ARBA00022741"/>
    </source>
</evidence>
<keyword evidence="4" id="KW-0418">Kinase</keyword>
<dbReference type="InterPro" id="IPR008271">
    <property type="entry name" value="Ser/Thr_kinase_AS"/>
</dbReference>
<sequence length="196" mass="22377">MDTFLQQFQHLKIQLEDIIAATDNFNDDNCIGRGGFGNVYKGELSHSKGRSMVAIKRLDRRHGQGIPEFLKEITTLSSYSQENLISLLGFCYQGDEMILVYDYASRGSLDRYLNSPHLTWLQRLKICLDAAEGLRYLHDPRGAHQRLIHCDVKSANILLDDNWNGKVSDFGFINNGSRKRAAIGYCHHGSRYPWVL</sequence>
<feature type="domain" description="Protein kinase" evidence="8">
    <location>
        <begin position="25"/>
        <end position="196"/>
    </location>
</feature>
<dbReference type="Gene3D" id="1.10.510.10">
    <property type="entry name" value="Transferase(Phosphotransferase) domain 1"/>
    <property type="match status" value="1"/>
</dbReference>
<keyword evidence="10" id="KW-1185">Reference proteome</keyword>
<accession>A0A9K3EIM1</accession>
<dbReference type="PROSITE" id="PS00108">
    <property type="entry name" value="PROTEIN_KINASE_ST"/>
    <property type="match status" value="1"/>
</dbReference>
<dbReference type="InterPro" id="IPR017441">
    <property type="entry name" value="Protein_kinase_ATP_BS"/>
</dbReference>
<evidence type="ECO:0000256" key="7">
    <source>
        <dbReference type="RuleBase" id="RU000304"/>
    </source>
</evidence>
<dbReference type="Pfam" id="PF07714">
    <property type="entry name" value="PK_Tyr_Ser-Thr"/>
    <property type="match status" value="1"/>
</dbReference>
<dbReference type="SMART" id="SM00220">
    <property type="entry name" value="S_TKc"/>
    <property type="match status" value="1"/>
</dbReference>
<dbReference type="Gramene" id="mRNA:HanXRQr2_Chr13g0599461">
    <property type="protein sequence ID" value="CDS:HanXRQr2_Chr13g0599461.1"/>
    <property type="gene ID" value="HanXRQr2_Chr13g0599461"/>
</dbReference>
<gene>
    <name evidence="9" type="ORF">HanXRQr2_Chr13g0599461</name>
</gene>
<keyword evidence="5 6" id="KW-0067">ATP-binding</keyword>
<proteinExistence type="inferred from homology"/>
<reference evidence="9" key="2">
    <citation type="submission" date="2020-06" db="EMBL/GenBank/DDBJ databases">
        <title>Helianthus annuus Genome sequencing and assembly Release 2.</title>
        <authorList>
            <person name="Gouzy J."/>
            <person name="Langlade N."/>
            <person name="Munos S."/>
        </authorList>
    </citation>
    <scope>NUCLEOTIDE SEQUENCE</scope>
    <source>
        <tissue evidence="9">Leaves</tissue>
    </source>
</reference>
<evidence type="ECO:0000256" key="1">
    <source>
        <dbReference type="ARBA" id="ARBA00022527"/>
    </source>
</evidence>
<dbReference type="Proteomes" id="UP000215914">
    <property type="component" value="Unassembled WGS sequence"/>
</dbReference>